<dbReference type="PANTHER" id="PTHR45138:SF9">
    <property type="entry name" value="DIGUANYLATE CYCLASE DGCM-RELATED"/>
    <property type="match status" value="1"/>
</dbReference>
<evidence type="ECO:0000313" key="2">
    <source>
        <dbReference type="EMBL" id="OGE26117.1"/>
    </source>
</evidence>
<dbReference type="AlphaFoldDB" id="A0A1F5JBU8"/>
<reference evidence="2 3" key="1">
    <citation type="journal article" date="2016" name="Nat. Commun.">
        <title>Thousands of microbial genomes shed light on interconnected biogeochemical processes in an aquifer system.</title>
        <authorList>
            <person name="Anantharaman K."/>
            <person name="Brown C.T."/>
            <person name="Hug L.A."/>
            <person name="Sharon I."/>
            <person name="Castelle C.J."/>
            <person name="Probst A.J."/>
            <person name="Thomas B.C."/>
            <person name="Singh A."/>
            <person name="Wilkins M.J."/>
            <person name="Karaoz U."/>
            <person name="Brodie E.L."/>
            <person name="Williams K.H."/>
            <person name="Hubbard S.S."/>
            <person name="Banfield J.F."/>
        </authorList>
    </citation>
    <scope>NUCLEOTIDE SEQUENCE [LARGE SCALE GENOMIC DNA]</scope>
</reference>
<proteinExistence type="predicted"/>
<dbReference type="GO" id="GO:1902201">
    <property type="term" value="P:negative regulation of bacterial-type flagellum-dependent cell motility"/>
    <property type="evidence" value="ECO:0007669"/>
    <property type="project" value="TreeGrafter"/>
</dbReference>
<dbReference type="InterPro" id="IPR000160">
    <property type="entry name" value="GGDEF_dom"/>
</dbReference>
<dbReference type="InterPro" id="IPR050469">
    <property type="entry name" value="Diguanylate_Cyclase"/>
</dbReference>
<dbReference type="InterPro" id="IPR043128">
    <property type="entry name" value="Rev_trsase/Diguanyl_cyclase"/>
</dbReference>
<dbReference type="GO" id="GO:0052621">
    <property type="term" value="F:diguanylate cyclase activity"/>
    <property type="evidence" value="ECO:0007669"/>
    <property type="project" value="TreeGrafter"/>
</dbReference>
<accession>A0A1F5JBU8</accession>
<dbReference type="SMART" id="SM00267">
    <property type="entry name" value="GGDEF"/>
    <property type="match status" value="1"/>
</dbReference>
<evidence type="ECO:0000313" key="3">
    <source>
        <dbReference type="Proteomes" id="UP000177042"/>
    </source>
</evidence>
<feature type="domain" description="GGDEF" evidence="1">
    <location>
        <begin position="94"/>
        <end position="250"/>
    </location>
</feature>
<comment type="caution">
    <text evidence="2">The sequence shown here is derived from an EMBL/GenBank/DDBJ whole genome shotgun (WGS) entry which is preliminary data.</text>
</comment>
<dbReference type="Gene3D" id="3.30.70.270">
    <property type="match status" value="1"/>
</dbReference>
<dbReference type="SUPFAM" id="SSF55073">
    <property type="entry name" value="Nucleotide cyclase"/>
    <property type="match status" value="2"/>
</dbReference>
<dbReference type="PROSITE" id="PS50887">
    <property type="entry name" value="GGDEF"/>
    <property type="match status" value="1"/>
</dbReference>
<dbReference type="GO" id="GO:0005886">
    <property type="term" value="C:plasma membrane"/>
    <property type="evidence" value="ECO:0007669"/>
    <property type="project" value="TreeGrafter"/>
</dbReference>
<dbReference type="EMBL" id="MFCX01000016">
    <property type="protein sequence ID" value="OGE26117.1"/>
    <property type="molecule type" value="Genomic_DNA"/>
</dbReference>
<protein>
    <recommendedName>
        <fullName evidence="1">GGDEF domain-containing protein</fullName>
    </recommendedName>
</protein>
<evidence type="ECO:0000259" key="1">
    <source>
        <dbReference type="PROSITE" id="PS50887"/>
    </source>
</evidence>
<organism evidence="2 3">
    <name type="scientific">Candidatus Daviesbacteria bacterium RIFCSPHIGHO2_02_FULL_39_12</name>
    <dbReference type="NCBI Taxonomy" id="1797770"/>
    <lineage>
        <taxon>Bacteria</taxon>
        <taxon>Candidatus Daviesiibacteriota</taxon>
    </lineage>
</organism>
<dbReference type="InterPro" id="IPR029787">
    <property type="entry name" value="Nucleotide_cyclase"/>
</dbReference>
<gene>
    <name evidence="2" type="ORF">A3C26_00170</name>
</gene>
<dbReference type="NCBIfam" id="TIGR00254">
    <property type="entry name" value="GGDEF"/>
    <property type="match status" value="2"/>
</dbReference>
<dbReference type="Proteomes" id="UP000177042">
    <property type="component" value="Unassembled WGS sequence"/>
</dbReference>
<name>A0A1F5JBU8_9BACT</name>
<sequence>MDSISEAPKAPEPLSEKRSYALDPILFSEARTAIIKGFIDMAILQPDKKDEIARRIASFVDQAAKIDRMTGFKNRAGLKEDLELAMGIARKTKTPLSVLFIDGDRFKEVNDTLTHAVGDRLIIGFANGIRRTLKRETDIAARLNKQNYKNFDEAQNQEHTATRPGGDEFVIILSGTSPEGAAVVTNKLKVEIAATADLEVPEYRRRFGQPPSVTIGVATFNPNEDQDWETLLKRADVDMQMKKRQKGVAR</sequence>
<dbReference type="PANTHER" id="PTHR45138">
    <property type="entry name" value="REGULATORY COMPONENTS OF SENSORY TRANSDUCTION SYSTEM"/>
    <property type="match status" value="1"/>
</dbReference>
<dbReference type="Pfam" id="PF00990">
    <property type="entry name" value="GGDEF"/>
    <property type="match status" value="2"/>
</dbReference>
<dbReference type="CDD" id="cd01949">
    <property type="entry name" value="GGDEF"/>
    <property type="match status" value="1"/>
</dbReference>
<dbReference type="GO" id="GO:0043709">
    <property type="term" value="P:cell adhesion involved in single-species biofilm formation"/>
    <property type="evidence" value="ECO:0007669"/>
    <property type="project" value="TreeGrafter"/>
</dbReference>